<reference evidence="2 3" key="1">
    <citation type="journal article" date="2007" name="Nature">
        <title>Evolution of genes and genomes on the Drosophila phylogeny.</title>
        <authorList>
            <consortium name="Drosophila 12 Genomes Consortium"/>
            <person name="Clark A.G."/>
            <person name="Eisen M.B."/>
            <person name="Smith D.R."/>
            <person name="Bergman C.M."/>
            <person name="Oliver B."/>
            <person name="Markow T.A."/>
            <person name="Kaufman T.C."/>
            <person name="Kellis M."/>
            <person name="Gelbart W."/>
            <person name="Iyer V.N."/>
            <person name="Pollard D.A."/>
            <person name="Sackton T.B."/>
            <person name="Larracuente A.M."/>
            <person name="Singh N.D."/>
            <person name="Abad J.P."/>
            <person name="Abt D.N."/>
            <person name="Adryan B."/>
            <person name="Aguade M."/>
            <person name="Akashi H."/>
            <person name="Anderson W.W."/>
            <person name="Aquadro C.F."/>
            <person name="Ardell D.H."/>
            <person name="Arguello R."/>
            <person name="Artieri C.G."/>
            <person name="Barbash D.A."/>
            <person name="Barker D."/>
            <person name="Barsanti P."/>
            <person name="Batterham P."/>
            <person name="Batzoglou S."/>
            <person name="Begun D."/>
            <person name="Bhutkar A."/>
            <person name="Blanco E."/>
            <person name="Bosak S.A."/>
            <person name="Bradley R.K."/>
            <person name="Brand A.D."/>
            <person name="Brent M.R."/>
            <person name="Brooks A.N."/>
            <person name="Brown R.H."/>
            <person name="Butlin R.K."/>
            <person name="Caggese C."/>
            <person name="Calvi B.R."/>
            <person name="Bernardo de Carvalho A."/>
            <person name="Caspi A."/>
            <person name="Castrezana S."/>
            <person name="Celniker S.E."/>
            <person name="Chang J.L."/>
            <person name="Chapple C."/>
            <person name="Chatterji S."/>
            <person name="Chinwalla A."/>
            <person name="Civetta A."/>
            <person name="Clifton S.W."/>
            <person name="Comeron J.M."/>
            <person name="Costello J.C."/>
            <person name="Coyne J.A."/>
            <person name="Daub J."/>
            <person name="David R.G."/>
            <person name="Delcher A.L."/>
            <person name="Delehaunty K."/>
            <person name="Do C.B."/>
            <person name="Ebling H."/>
            <person name="Edwards K."/>
            <person name="Eickbush T."/>
            <person name="Evans J.D."/>
            <person name="Filipski A."/>
            <person name="Findeiss S."/>
            <person name="Freyhult E."/>
            <person name="Fulton L."/>
            <person name="Fulton R."/>
            <person name="Garcia A.C."/>
            <person name="Gardiner A."/>
            <person name="Garfield D.A."/>
            <person name="Garvin B.E."/>
            <person name="Gibson G."/>
            <person name="Gilbert D."/>
            <person name="Gnerre S."/>
            <person name="Godfrey J."/>
            <person name="Good R."/>
            <person name="Gotea V."/>
            <person name="Gravely B."/>
            <person name="Greenberg A.J."/>
            <person name="Griffiths-Jones S."/>
            <person name="Gross S."/>
            <person name="Guigo R."/>
            <person name="Gustafson E.A."/>
            <person name="Haerty W."/>
            <person name="Hahn M.W."/>
            <person name="Halligan D.L."/>
            <person name="Halpern A.L."/>
            <person name="Halter G.M."/>
            <person name="Han M.V."/>
            <person name="Heger A."/>
            <person name="Hillier L."/>
            <person name="Hinrichs A.S."/>
            <person name="Holmes I."/>
            <person name="Hoskins R.A."/>
            <person name="Hubisz M.J."/>
            <person name="Hultmark D."/>
            <person name="Huntley M.A."/>
            <person name="Jaffe D.B."/>
            <person name="Jagadeeshan S."/>
            <person name="Jeck W.R."/>
            <person name="Johnson J."/>
            <person name="Jones C.D."/>
            <person name="Jordan W.C."/>
            <person name="Karpen G.H."/>
            <person name="Kataoka E."/>
            <person name="Keightley P.D."/>
            <person name="Kheradpour P."/>
            <person name="Kirkness E.F."/>
            <person name="Koerich L.B."/>
            <person name="Kristiansen K."/>
            <person name="Kudrna D."/>
            <person name="Kulathinal R.J."/>
            <person name="Kumar S."/>
            <person name="Kwok R."/>
            <person name="Lander E."/>
            <person name="Langley C.H."/>
            <person name="Lapoint R."/>
            <person name="Lazzaro B.P."/>
            <person name="Lee S.J."/>
            <person name="Levesque L."/>
            <person name="Li R."/>
            <person name="Lin C.F."/>
            <person name="Lin M.F."/>
            <person name="Lindblad-Toh K."/>
            <person name="Llopart A."/>
            <person name="Long M."/>
            <person name="Low L."/>
            <person name="Lozovsky E."/>
            <person name="Lu J."/>
            <person name="Luo M."/>
            <person name="Machado C.A."/>
            <person name="Makalowski W."/>
            <person name="Marzo M."/>
            <person name="Matsuda M."/>
            <person name="Matzkin L."/>
            <person name="McAllister B."/>
            <person name="McBride C.S."/>
            <person name="McKernan B."/>
            <person name="McKernan K."/>
            <person name="Mendez-Lago M."/>
            <person name="Minx P."/>
            <person name="Mollenhauer M.U."/>
            <person name="Montooth K."/>
            <person name="Mount S.M."/>
            <person name="Mu X."/>
            <person name="Myers E."/>
            <person name="Negre B."/>
            <person name="Newfeld S."/>
            <person name="Nielsen R."/>
            <person name="Noor M.A."/>
            <person name="O'Grady P."/>
            <person name="Pachter L."/>
            <person name="Papaceit M."/>
            <person name="Parisi M.J."/>
            <person name="Parisi M."/>
            <person name="Parts L."/>
            <person name="Pedersen J.S."/>
            <person name="Pesole G."/>
            <person name="Phillippy A.M."/>
            <person name="Ponting C.P."/>
            <person name="Pop M."/>
            <person name="Porcelli D."/>
            <person name="Powell J.R."/>
            <person name="Prohaska S."/>
            <person name="Pruitt K."/>
            <person name="Puig M."/>
            <person name="Quesneville H."/>
            <person name="Ram K.R."/>
            <person name="Rand D."/>
            <person name="Rasmussen M.D."/>
            <person name="Reed L.K."/>
            <person name="Reenan R."/>
            <person name="Reily A."/>
            <person name="Remington K.A."/>
            <person name="Rieger T.T."/>
            <person name="Ritchie M.G."/>
            <person name="Robin C."/>
            <person name="Rogers Y.H."/>
            <person name="Rohde C."/>
            <person name="Rozas J."/>
            <person name="Rubenfield M.J."/>
            <person name="Ruiz A."/>
            <person name="Russo S."/>
            <person name="Salzberg S.L."/>
            <person name="Sanchez-Gracia A."/>
            <person name="Saranga D.J."/>
            <person name="Sato H."/>
            <person name="Schaeffer S.W."/>
            <person name="Schatz M.C."/>
            <person name="Schlenke T."/>
            <person name="Schwartz R."/>
            <person name="Segarra C."/>
            <person name="Singh R.S."/>
            <person name="Sirot L."/>
            <person name="Sirota M."/>
            <person name="Sisneros N.B."/>
            <person name="Smith C.D."/>
            <person name="Smith T.F."/>
            <person name="Spieth J."/>
            <person name="Stage D.E."/>
            <person name="Stark A."/>
            <person name="Stephan W."/>
            <person name="Strausberg R.L."/>
            <person name="Strempel S."/>
            <person name="Sturgill D."/>
            <person name="Sutton G."/>
            <person name="Sutton G.G."/>
            <person name="Tao W."/>
            <person name="Teichmann S."/>
            <person name="Tobari Y.N."/>
            <person name="Tomimura Y."/>
            <person name="Tsolas J.M."/>
            <person name="Valente V.L."/>
            <person name="Venter E."/>
            <person name="Venter J.C."/>
            <person name="Vicario S."/>
            <person name="Vieira F.G."/>
            <person name="Vilella A.J."/>
            <person name="Villasante A."/>
            <person name="Walenz B."/>
            <person name="Wang J."/>
            <person name="Wasserman M."/>
            <person name="Watts T."/>
            <person name="Wilson D."/>
            <person name="Wilson R.K."/>
            <person name="Wing R.A."/>
            <person name="Wolfner M.F."/>
            <person name="Wong A."/>
            <person name="Wong G.K."/>
            <person name="Wu C.I."/>
            <person name="Wu G."/>
            <person name="Yamamoto D."/>
            <person name="Yang H.P."/>
            <person name="Yang S.P."/>
            <person name="Yorke J.A."/>
            <person name="Yoshida K."/>
            <person name="Zdobnov E."/>
            <person name="Zhang P."/>
            <person name="Zhang Y."/>
            <person name="Zimin A.V."/>
            <person name="Baldwin J."/>
            <person name="Abdouelleil A."/>
            <person name="Abdulkadir J."/>
            <person name="Abebe A."/>
            <person name="Abera B."/>
            <person name="Abreu J."/>
            <person name="Acer S.C."/>
            <person name="Aftuck L."/>
            <person name="Alexander A."/>
            <person name="An P."/>
            <person name="Anderson E."/>
            <person name="Anderson S."/>
            <person name="Arachi H."/>
            <person name="Azer M."/>
            <person name="Bachantsang P."/>
            <person name="Barry A."/>
            <person name="Bayul T."/>
            <person name="Berlin A."/>
            <person name="Bessette D."/>
            <person name="Bloom T."/>
            <person name="Blye J."/>
            <person name="Boguslavskiy L."/>
            <person name="Bonnet C."/>
            <person name="Boukhgalter B."/>
            <person name="Bourzgui I."/>
            <person name="Brown A."/>
            <person name="Cahill P."/>
            <person name="Channer S."/>
            <person name="Cheshatsang Y."/>
            <person name="Chuda L."/>
            <person name="Citroen M."/>
            <person name="Collymore A."/>
            <person name="Cooke P."/>
            <person name="Costello M."/>
            <person name="D'Aco K."/>
            <person name="Daza R."/>
            <person name="De Haan G."/>
            <person name="DeGray S."/>
            <person name="DeMaso C."/>
            <person name="Dhargay N."/>
            <person name="Dooley K."/>
            <person name="Dooley E."/>
            <person name="Doricent M."/>
            <person name="Dorje P."/>
            <person name="Dorjee K."/>
            <person name="Dupes A."/>
            <person name="Elong R."/>
            <person name="Falk J."/>
            <person name="Farina A."/>
            <person name="Faro S."/>
            <person name="Ferguson D."/>
            <person name="Fisher S."/>
            <person name="Foley C.D."/>
            <person name="Franke A."/>
            <person name="Friedrich D."/>
            <person name="Gadbois L."/>
            <person name="Gearin G."/>
            <person name="Gearin C.R."/>
            <person name="Giannoukos G."/>
            <person name="Goode T."/>
            <person name="Graham J."/>
            <person name="Grandbois E."/>
            <person name="Grewal S."/>
            <person name="Gyaltsen K."/>
            <person name="Hafez N."/>
            <person name="Hagos B."/>
            <person name="Hall J."/>
            <person name="Henson C."/>
            <person name="Hollinger A."/>
            <person name="Honan T."/>
            <person name="Huard M.D."/>
            <person name="Hughes L."/>
            <person name="Hurhula B."/>
            <person name="Husby M.E."/>
            <person name="Kamat A."/>
            <person name="Kanga B."/>
            <person name="Kashin S."/>
            <person name="Khazanovich D."/>
            <person name="Kisner P."/>
            <person name="Lance K."/>
            <person name="Lara M."/>
            <person name="Lee W."/>
            <person name="Lennon N."/>
            <person name="Letendre F."/>
            <person name="LeVine R."/>
            <person name="Lipovsky A."/>
            <person name="Liu X."/>
            <person name="Liu J."/>
            <person name="Liu S."/>
            <person name="Lokyitsang T."/>
            <person name="Lokyitsang Y."/>
            <person name="Lubonja R."/>
            <person name="Lui A."/>
            <person name="MacDonald P."/>
            <person name="Magnisalis V."/>
            <person name="Maru K."/>
            <person name="Matthews C."/>
            <person name="McCusker W."/>
            <person name="McDonough S."/>
            <person name="Mehta T."/>
            <person name="Meldrim J."/>
            <person name="Meneus L."/>
            <person name="Mihai O."/>
            <person name="Mihalev A."/>
            <person name="Mihova T."/>
            <person name="Mittelman R."/>
            <person name="Mlenga V."/>
            <person name="Montmayeur A."/>
            <person name="Mulrain L."/>
            <person name="Navidi A."/>
            <person name="Naylor J."/>
            <person name="Negash T."/>
            <person name="Nguyen T."/>
            <person name="Nguyen N."/>
            <person name="Nicol R."/>
            <person name="Norbu C."/>
            <person name="Norbu N."/>
            <person name="Novod N."/>
            <person name="O'Neill B."/>
            <person name="Osman S."/>
            <person name="Markiewicz E."/>
            <person name="Oyono O.L."/>
            <person name="Patti C."/>
            <person name="Phunkhang P."/>
            <person name="Pierre F."/>
            <person name="Priest M."/>
            <person name="Raghuraman S."/>
            <person name="Rege F."/>
            <person name="Reyes R."/>
            <person name="Rise C."/>
            <person name="Rogov P."/>
            <person name="Ross K."/>
            <person name="Ryan E."/>
            <person name="Settipalli S."/>
            <person name="Shea T."/>
            <person name="Sherpa N."/>
            <person name="Shi L."/>
            <person name="Shih D."/>
            <person name="Sparrow T."/>
            <person name="Spaulding J."/>
            <person name="Stalker J."/>
            <person name="Stange-Thomann N."/>
            <person name="Stavropoulos S."/>
            <person name="Stone C."/>
            <person name="Strader C."/>
            <person name="Tesfaye S."/>
            <person name="Thomson T."/>
            <person name="Thoulutsang Y."/>
            <person name="Thoulutsang D."/>
            <person name="Topham K."/>
            <person name="Topping I."/>
            <person name="Tsamla T."/>
            <person name="Vassiliev H."/>
            <person name="Vo A."/>
            <person name="Wangchuk T."/>
            <person name="Wangdi T."/>
            <person name="Weiand M."/>
            <person name="Wilkinson J."/>
            <person name="Wilson A."/>
            <person name="Yadav S."/>
            <person name="Young G."/>
            <person name="Yu Q."/>
            <person name="Zembek L."/>
            <person name="Zhong D."/>
            <person name="Zimmer A."/>
            <person name="Zwirko Z."/>
            <person name="Jaffe D.B."/>
            <person name="Alvarez P."/>
            <person name="Brockman W."/>
            <person name="Butler J."/>
            <person name="Chin C."/>
            <person name="Gnerre S."/>
            <person name="Grabherr M."/>
            <person name="Kleber M."/>
            <person name="Mauceli E."/>
            <person name="MacCallum I."/>
        </authorList>
    </citation>
    <scope>NUCLEOTIDE SEQUENCE [LARGE SCALE GENOMIC DNA]</scope>
    <source>
        <strain evidence="3">Tucson 15287-2541.00</strain>
    </source>
</reference>
<dbReference type="SUPFAM" id="SSF51445">
    <property type="entry name" value="(Trans)glycosidases"/>
    <property type="match status" value="1"/>
</dbReference>
<organism evidence="3">
    <name type="scientific">Drosophila grimshawi</name>
    <name type="common">Hawaiian fruit fly</name>
    <name type="synonym">Idiomyia grimshawi</name>
    <dbReference type="NCBI Taxonomy" id="7222"/>
    <lineage>
        <taxon>Eukaryota</taxon>
        <taxon>Metazoa</taxon>
        <taxon>Ecdysozoa</taxon>
        <taxon>Arthropoda</taxon>
        <taxon>Hexapoda</taxon>
        <taxon>Insecta</taxon>
        <taxon>Pterygota</taxon>
        <taxon>Neoptera</taxon>
        <taxon>Endopterygota</taxon>
        <taxon>Diptera</taxon>
        <taxon>Brachycera</taxon>
        <taxon>Muscomorpha</taxon>
        <taxon>Ephydroidea</taxon>
        <taxon>Drosophilidae</taxon>
        <taxon>Drosophila</taxon>
        <taxon>Hawaiian Drosophila</taxon>
    </lineage>
</organism>
<dbReference type="AlphaFoldDB" id="B4JPQ4"/>
<accession>B4JPQ4</accession>
<dbReference type="EMBL" id="CH916372">
    <property type="protein sequence ID" value="EDV98884.1"/>
    <property type="molecule type" value="Genomic_DNA"/>
</dbReference>
<dbReference type="eggNOG" id="ENOG502SY5D">
    <property type="taxonomic scope" value="Eukaryota"/>
</dbReference>
<dbReference type="STRING" id="7222.B4JPQ4"/>
<evidence type="ECO:0000256" key="1">
    <source>
        <dbReference type="ARBA" id="ARBA00022729"/>
    </source>
</evidence>
<dbReference type="GO" id="GO:0015173">
    <property type="term" value="F:aromatic amino acid transmembrane transporter activity"/>
    <property type="evidence" value="ECO:0007669"/>
    <property type="project" value="TreeGrafter"/>
</dbReference>
<dbReference type="GO" id="GO:0015190">
    <property type="term" value="F:L-leucine transmembrane transporter activity"/>
    <property type="evidence" value="ECO:0007669"/>
    <property type="project" value="TreeGrafter"/>
</dbReference>
<proteinExistence type="predicted"/>
<keyword evidence="3" id="KW-1185">Reference proteome</keyword>
<dbReference type="HOGENOM" id="CLU_659324_0_0_1"/>
<name>B4JPQ4_DROGR</name>
<evidence type="ECO:0000313" key="2">
    <source>
        <dbReference type="EMBL" id="EDV98884.1"/>
    </source>
</evidence>
<keyword evidence="1" id="KW-0732">Signal</keyword>
<dbReference type="GO" id="GO:0016323">
    <property type="term" value="C:basolateral plasma membrane"/>
    <property type="evidence" value="ECO:0007669"/>
    <property type="project" value="TreeGrafter"/>
</dbReference>
<dbReference type="GO" id="GO:1904273">
    <property type="term" value="P:L-alanine import across plasma membrane"/>
    <property type="evidence" value="ECO:0007669"/>
    <property type="project" value="TreeGrafter"/>
</dbReference>
<dbReference type="SMR" id="B4JPQ4"/>
<evidence type="ECO:0000313" key="3">
    <source>
        <dbReference type="Proteomes" id="UP000001070"/>
    </source>
</evidence>
<gene>
    <name evidence="2" type="primary">Dgri\GH13354</name>
    <name evidence="2" type="ORF">Dgri_GH13354</name>
</gene>
<dbReference type="GO" id="GO:0016324">
    <property type="term" value="C:apical plasma membrane"/>
    <property type="evidence" value="ECO:0007669"/>
    <property type="project" value="TreeGrafter"/>
</dbReference>
<dbReference type="PhylomeDB" id="B4JPQ4"/>
<sequence>MGISTEPSFLEVELPQTLLESPSTSTFLPDEEASVCPLLHSNNSALDPVLLSSHPLSPNIVANDITSSNISNTDCKAETSSSGSSDGIAMDAMESTSTNLFNKVNYHHLQNNNITTNQQVIAARSEKEVLDVVSESLEYWIDQGVNGFYLKGLDSLKNNAALSMCLSSWKRILGKNRVLIVEESIFKDKSKSEISLLLDDIDLVDVVLNVENNAIQMKERIQVALNKMPIGEEVTWVQWSLSEVKSDNSLPSSNLERIFPATIMQLTLPGTTNILHTNEVAIAQNNKNRLLTDQVIQHSDDGATDQQTDSEMVHRMISLRERSPAIYKSFICKSDSNKQNTQILAHSSADILIVVRNYPRKNSLVSVTNFGSTKVTVNLSSKFYSGIRMLMTETDEKIYFERLKMFAYDTVVVKLDK</sequence>
<dbReference type="OrthoDB" id="1740265at2759"/>
<dbReference type="GO" id="GO:1903801">
    <property type="term" value="P:L-leucine import across plasma membrane"/>
    <property type="evidence" value="ECO:0007669"/>
    <property type="project" value="TreeGrafter"/>
</dbReference>
<dbReference type="GO" id="GO:0015180">
    <property type="term" value="F:L-alanine transmembrane transporter activity"/>
    <property type="evidence" value="ECO:0007669"/>
    <property type="project" value="TreeGrafter"/>
</dbReference>
<protein>
    <submittedName>
        <fullName evidence="2">GH13354</fullName>
    </submittedName>
</protein>
<dbReference type="PANTHER" id="PTHR46673">
    <property type="entry name" value="4F2 CELL-SURFACE ANTIGEN HEAVY CHAIN"/>
    <property type="match status" value="1"/>
</dbReference>
<dbReference type="GO" id="GO:0015823">
    <property type="term" value="P:phenylalanine transport"/>
    <property type="evidence" value="ECO:0007669"/>
    <property type="project" value="TreeGrafter"/>
</dbReference>
<dbReference type="OMA" id="NKVNYHH"/>
<dbReference type="Gene3D" id="3.20.20.80">
    <property type="entry name" value="Glycosidases"/>
    <property type="match status" value="1"/>
</dbReference>
<dbReference type="InParanoid" id="B4JPQ4"/>
<dbReference type="PANTHER" id="PTHR46673:SF2">
    <property type="entry name" value="4F2 CELL-SURFACE ANTIGEN HEAVY CHAIN-LIKE"/>
    <property type="match status" value="1"/>
</dbReference>
<dbReference type="Proteomes" id="UP000001070">
    <property type="component" value="Unassembled WGS sequence"/>
</dbReference>
<dbReference type="InterPro" id="IPR042280">
    <property type="entry name" value="SLC3A2"/>
</dbReference>
<dbReference type="InterPro" id="IPR017853">
    <property type="entry name" value="GH"/>
</dbReference>